<dbReference type="EMBL" id="JAUEPH010000004">
    <property type="protein sequence ID" value="MDN3204478.1"/>
    <property type="molecule type" value="Genomic_DNA"/>
</dbReference>
<feature type="domain" description="Peptidase M20 dimerisation" evidence="4">
    <location>
        <begin position="168"/>
        <end position="272"/>
    </location>
</feature>
<dbReference type="Pfam" id="PF01546">
    <property type="entry name" value="Peptidase_M20"/>
    <property type="match status" value="1"/>
</dbReference>
<dbReference type="Pfam" id="PF07687">
    <property type="entry name" value="M20_dimer"/>
    <property type="match status" value="1"/>
</dbReference>
<evidence type="ECO:0000256" key="1">
    <source>
        <dbReference type="ARBA" id="ARBA00022723"/>
    </source>
</evidence>
<organism evidence="5 6">
    <name type="scientific">Algoriphagus sediminis</name>
    <dbReference type="NCBI Taxonomy" id="3057113"/>
    <lineage>
        <taxon>Bacteria</taxon>
        <taxon>Pseudomonadati</taxon>
        <taxon>Bacteroidota</taxon>
        <taxon>Cytophagia</taxon>
        <taxon>Cytophagales</taxon>
        <taxon>Cyclobacteriaceae</taxon>
        <taxon>Algoriphagus</taxon>
    </lineage>
</organism>
<evidence type="ECO:0000256" key="3">
    <source>
        <dbReference type="ARBA" id="ARBA00023285"/>
    </source>
</evidence>
<evidence type="ECO:0000313" key="6">
    <source>
        <dbReference type="Proteomes" id="UP001171916"/>
    </source>
</evidence>
<accession>A0ABT7YDC2</accession>
<evidence type="ECO:0000259" key="4">
    <source>
        <dbReference type="Pfam" id="PF07687"/>
    </source>
</evidence>
<dbReference type="PANTHER" id="PTHR43808">
    <property type="entry name" value="ACETYLORNITHINE DEACETYLASE"/>
    <property type="match status" value="1"/>
</dbReference>
<gene>
    <name evidence="5" type="ORF">QVH07_09970</name>
</gene>
<dbReference type="SUPFAM" id="SSF55031">
    <property type="entry name" value="Bacterial exopeptidase dimerisation domain"/>
    <property type="match status" value="1"/>
</dbReference>
<dbReference type="PANTHER" id="PTHR43808:SF31">
    <property type="entry name" value="N-ACETYL-L-CITRULLINE DEACETYLASE"/>
    <property type="match status" value="1"/>
</dbReference>
<dbReference type="InterPro" id="IPR050072">
    <property type="entry name" value="Peptidase_M20A"/>
</dbReference>
<dbReference type="Gene3D" id="3.30.70.360">
    <property type="match status" value="1"/>
</dbReference>
<dbReference type="SUPFAM" id="SSF53187">
    <property type="entry name" value="Zn-dependent exopeptidases"/>
    <property type="match status" value="1"/>
</dbReference>
<keyword evidence="2" id="KW-0378">Hydrolase</keyword>
<comment type="caution">
    <text evidence="5">The sequence shown here is derived from an EMBL/GenBank/DDBJ whole genome shotgun (WGS) entry which is preliminary data.</text>
</comment>
<dbReference type="InterPro" id="IPR011650">
    <property type="entry name" value="Peptidase_M20_dimer"/>
</dbReference>
<evidence type="ECO:0000256" key="2">
    <source>
        <dbReference type="ARBA" id="ARBA00022801"/>
    </source>
</evidence>
<dbReference type="Proteomes" id="UP001171916">
    <property type="component" value="Unassembled WGS sequence"/>
</dbReference>
<keyword evidence="1" id="KW-0479">Metal-binding</keyword>
<evidence type="ECO:0000313" key="5">
    <source>
        <dbReference type="EMBL" id="MDN3204478.1"/>
    </source>
</evidence>
<name>A0ABT7YDC2_9BACT</name>
<protein>
    <submittedName>
        <fullName evidence="5">M20/M25/M40 family metallo-hydrolase</fullName>
    </submittedName>
</protein>
<dbReference type="InterPro" id="IPR036264">
    <property type="entry name" value="Bact_exopeptidase_dim_dom"/>
</dbReference>
<dbReference type="InterPro" id="IPR002933">
    <property type="entry name" value="Peptidase_M20"/>
</dbReference>
<sequence length="361" mass="39853">MKDFEPYSKDAIELLKSLIKTPSFSREESKTGDLIEDLFNKKGVQIQRIGNNVIALPKVFNPSLPCIWLNSHHDTVKPNSGYTLDPFDPIVKDGKLFGLGSNDAGGALVCLIQTFFYFYKKDLPVNLILVASAEEEISGAGGISLVIEKLPKCDLAIVGEPTLNKAAVAEKGLMVIESTVGGKSGHAARDEGINAINEALEDLITLKDFKFKRVSPLLGESKATTTIIQSGSQHNVVPDTCTYTIDVRVTDAYSLEEALDELRKILKAELKPRSIRLQPSKLPERHLMQKVLDDLTIEKYGSPTLSDQALIPYPSVKMGPGDSARSHTSDEYIFLEELEEGIKNYVRVLETYIDLLRNTQS</sequence>
<dbReference type="Gene3D" id="3.40.630.10">
    <property type="entry name" value="Zn peptidases"/>
    <property type="match status" value="1"/>
</dbReference>
<keyword evidence="6" id="KW-1185">Reference proteome</keyword>
<reference evidence="5" key="1">
    <citation type="submission" date="2023-06" db="EMBL/GenBank/DDBJ databases">
        <title>Robiginitalea aurantiacus sp. nov. and Algoriphagus sediminis sp. nov., isolated from coastal sediment.</title>
        <authorList>
            <person name="Zhou Z.Y."/>
            <person name="An J."/>
            <person name="Jia Y.W."/>
            <person name="Du Z.J."/>
        </authorList>
    </citation>
    <scope>NUCLEOTIDE SEQUENCE</scope>
    <source>
        <strain evidence="5">C2-7</strain>
    </source>
</reference>
<proteinExistence type="predicted"/>
<dbReference type="RefSeq" id="WP_290000055.1">
    <property type="nucleotide sequence ID" value="NZ_JAUEPH010000004.1"/>
</dbReference>
<keyword evidence="3" id="KW-0170">Cobalt</keyword>